<dbReference type="eggNOG" id="COG1186">
    <property type="taxonomic scope" value="Bacteria"/>
</dbReference>
<protein>
    <submittedName>
        <fullName evidence="5">Peptide chain release factor</fullName>
    </submittedName>
</protein>
<comment type="caution">
    <text evidence="5">The sequence shown here is derived from an EMBL/GenBank/DDBJ whole genome shotgun (WGS) entry which is preliminary data.</text>
</comment>
<evidence type="ECO:0000313" key="6">
    <source>
        <dbReference type="Proteomes" id="UP000030652"/>
    </source>
</evidence>
<organism evidence="5 6">
    <name type="scientific">Candidatus Scalindua brodae</name>
    <dbReference type="NCBI Taxonomy" id="237368"/>
    <lineage>
        <taxon>Bacteria</taxon>
        <taxon>Pseudomonadati</taxon>
        <taxon>Planctomycetota</taxon>
        <taxon>Candidatus Brocadiia</taxon>
        <taxon>Candidatus Brocadiales</taxon>
        <taxon>Candidatus Scalinduaceae</taxon>
        <taxon>Candidatus Scalindua</taxon>
    </lineage>
</organism>
<evidence type="ECO:0000256" key="2">
    <source>
        <dbReference type="ARBA" id="ARBA00022946"/>
    </source>
</evidence>
<dbReference type="InterPro" id="IPR052405">
    <property type="entry name" value="Mito_Transl_Release_Factor"/>
</dbReference>
<feature type="compositionally biased region" description="Basic and acidic residues" evidence="3">
    <location>
        <begin position="115"/>
        <end position="133"/>
    </location>
</feature>
<dbReference type="Proteomes" id="UP000030652">
    <property type="component" value="Unassembled WGS sequence"/>
</dbReference>
<dbReference type="Pfam" id="PF00472">
    <property type="entry name" value="RF-1"/>
    <property type="match status" value="1"/>
</dbReference>
<dbReference type="AlphaFoldDB" id="A0A0B0ELL7"/>
<dbReference type="SUPFAM" id="SSF75620">
    <property type="entry name" value="Release factor"/>
    <property type="match status" value="1"/>
</dbReference>
<name>A0A0B0ELL7_9BACT</name>
<evidence type="ECO:0000256" key="3">
    <source>
        <dbReference type="SAM" id="MobiDB-lite"/>
    </source>
</evidence>
<feature type="domain" description="Prokaryotic-type class I peptide chain release factors" evidence="4">
    <location>
        <begin position="20"/>
        <end position="116"/>
    </location>
</feature>
<dbReference type="PATRIC" id="fig|237368.3.peg.796"/>
<keyword evidence="2" id="KW-0809">Transit peptide</keyword>
<evidence type="ECO:0000256" key="1">
    <source>
        <dbReference type="ARBA" id="ARBA00010835"/>
    </source>
</evidence>
<comment type="similarity">
    <text evidence="1">Belongs to the prokaryotic/mitochondrial release factor family.</text>
</comment>
<gene>
    <name evidence="5" type="ORF">SCABRO_00740</name>
</gene>
<dbReference type="GO" id="GO:0003747">
    <property type="term" value="F:translation release factor activity"/>
    <property type="evidence" value="ECO:0007669"/>
    <property type="project" value="InterPro"/>
</dbReference>
<dbReference type="InterPro" id="IPR045853">
    <property type="entry name" value="Pep_chain_release_fac_I_sf"/>
</dbReference>
<evidence type="ECO:0000259" key="4">
    <source>
        <dbReference type="Pfam" id="PF00472"/>
    </source>
</evidence>
<dbReference type="InterPro" id="IPR000352">
    <property type="entry name" value="Pep_chain_release_fac_I"/>
</dbReference>
<feature type="region of interest" description="Disordered" evidence="3">
    <location>
        <begin position="103"/>
        <end position="133"/>
    </location>
</feature>
<sequence length="133" mass="15721">MSIFKVSEKKEKALLDRMRELNVNEDDLEERFIRSSGPGGQKVNKTSSCVFLRHIPTDITVKYQKERSQALNRFFARRTLLDQIELKQKGFIKEDKKRVEKIKSLKRKKRKRTKEKLSNLKPKQSDPEETKDG</sequence>
<dbReference type="Gene3D" id="3.30.160.20">
    <property type="match status" value="1"/>
</dbReference>
<proteinExistence type="inferred from homology"/>
<dbReference type="PANTHER" id="PTHR46203">
    <property type="entry name" value="PROBABLE PEPTIDE CHAIN RELEASE FACTOR C12ORF65"/>
    <property type="match status" value="1"/>
</dbReference>
<dbReference type="PANTHER" id="PTHR46203:SF1">
    <property type="entry name" value="MITOCHONDRIAL TRANSLATION RELEASE FACTOR IN RESCUE"/>
    <property type="match status" value="1"/>
</dbReference>
<accession>A0A0B0ELL7</accession>
<reference evidence="5 6" key="1">
    <citation type="submission" date="2014-10" db="EMBL/GenBank/DDBJ databases">
        <title>Draft genome of anammox bacterium scalindua brodae, obtained using differential coverage binning of sequence data from two enrichment reactors.</title>
        <authorList>
            <person name="Speth D.R."/>
            <person name="Russ L."/>
            <person name="Kartal B."/>
            <person name="Op den Camp H.J."/>
            <person name="Dutilh B.E."/>
            <person name="Jetten M.S."/>
        </authorList>
    </citation>
    <scope>NUCLEOTIDE SEQUENCE [LARGE SCALE GENOMIC DNA]</scope>
    <source>
        <strain evidence="5">RU1</strain>
    </source>
</reference>
<evidence type="ECO:0000313" key="5">
    <source>
        <dbReference type="EMBL" id="KHE93504.1"/>
    </source>
</evidence>
<feature type="compositionally biased region" description="Basic residues" evidence="3">
    <location>
        <begin position="104"/>
        <end position="114"/>
    </location>
</feature>
<dbReference type="EMBL" id="JRYO01000055">
    <property type="protein sequence ID" value="KHE93504.1"/>
    <property type="molecule type" value="Genomic_DNA"/>
</dbReference>